<feature type="region of interest" description="Disordered" evidence="23">
    <location>
        <begin position="459"/>
        <end position="488"/>
    </location>
</feature>
<evidence type="ECO:0000256" key="6">
    <source>
        <dbReference type="ARBA" id="ARBA00022722"/>
    </source>
</evidence>
<dbReference type="Pfam" id="PF13298">
    <property type="entry name" value="LigD_N"/>
    <property type="match status" value="1"/>
</dbReference>
<feature type="region of interest" description="Disordered" evidence="23">
    <location>
        <begin position="298"/>
        <end position="321"/>
    </location>
</feature>
<protein>
    <recommendedName>
        <fullName evidence="2">DNA ligase (ATP)</fullName>
        <ecNumber evidence="2">6.5.1.1</ecNumber>
    </recommendedName>
    <alternativeName>
        <fullName evidence="19">NHEJ DNA polymerase</fullName>
    </alternativeName>
</protein>
<dbReference type="RefSeq" id="WP_090475184.1">
    <property type="nucleotide sequence ID" value="NZ_LT629710.1"/>
</dbReference>
<dbReference type="STRING" id="1090615.SAMN04515671_1276"/>
<comment type="similarity">
    <text evidence="21">In the C-terminal section; belongs to the ATP-dependent DNA ligase family.</text>
</comment>
<dbReference type="Gene3D" id="3.90.920.10">
    <property type="entry name" value="DNA primase, PRIM domain"/>
    <property type="match status" value="1"/>
</dbReference>
<dbReference type="PANTHER" id="PTHR42705:SF2">
    <property type="entry name" value="BIFUNCTIONAL NON-HOMOLOGOUS END JOINING PROTEIN LIGD"/>
    <property type="match status" value="1"/>
</dbReference>
<reference evidence="25 26" key="1">
    <citation type="submission" date="2016-10" db="EMBL/GenBank/DDBJ databases">
        <authorList>
            <person name="de Groot N.N."/>
        </authorList>
    </citation>
    <scope>NUCLEOTIDE SEQUENCE [LARGE SCALE GENOMIC DNA]</scope>
    <source>
        <strain evidence="26">P4-7,KCTC 19426,CECT 7604</strain>
    </source>
</reference>
<dbReference type="GO" id="GO:0003887">
    <property type="term" value="F:DNA-directed DNA polymerase activity"/>
    <property type="evidence" value="ECO:0007669"/>
    <property type="project" value="UniProtKB-KW"/>
</dbReference>
<evidence type="ECO:0000256" key="2">
    <source>
        <dbReference type="ARBA" id="ARBA00012727"/>
    </source>
</evidence>
<keyword evidence="10" id="KW-0378">Hydrolase</keyword>
<evidence type="ECO:0000256" key="3">
    <source>
        <dbReference type="ARBA" id="ARBA00022598"/>
    </source>
</evidence>
<evidence type="ECO:0000256" key="21">
    <source>
        <dbReference type="ARBA" id="ARBA00049981"/>
    </source>
</evidence>
<dbReference type="GO" id="GO:0005524">
    <property type="term" value="F:ATP binding"/>
    <property type="evidence" value="ECO:0007669"/>
    <property type="project" value="UniProtKB-KW"/>
</dbReference>
<evidence type="ECO:0000256" key="11">
    <source>
        <dbReference type="ARBA" id="ARBA00022839"/>
    </source>
</evidence>
<dbReference type="OrthoDB" id="9802472at2"/>
<dbReference type="Gene3D" id="3.30.1490.70">
    <property type="match status" value="1"/>
</dbReference>
<evidence type="ECO:0000313" key="26">
    <source>
        <dbReference type="Proteomes" id="UP000198741"/>
    </source>
</evidence>
<dbReference type="Gene3D" id="2.40.50.140">
    <property type="entry name" value="Nucleic acid-binding proteins"/>
    <property type="match status" value="1"/>
</dbReference>
<dbReference type="InterPro" id="IPR052171">
    <property type="entry name" value="NHEJ_LigD"/>
</dbReference>
<dbReference type="NCBIfam" id="NF007210">
    <property type="entry name" value="PRK09632.1"/>
    <property type="match status" value="1"/>
</dbReference>
<evidence type="ECO:0000256" key="16">
    <source>
        <dbReference type="ARBA" id="ARBA00023204"/>
    </source>
</evidence>
<comment type="similarity">
    <text evidence="22">In the N-terminal section; belongs to the LigD polymerase family.</text>
</comment>
<keyword evidence="13" id="KW-0239">DNA-directed DNA polymerase</keyword>
<evidence type="ECO:0000256" key="23">
    <source>
        <dbReference type="SAM" id="MobiDB-lite"/>
    </source>
</evidence>
<dbReference type="PANTHER" id="PTHR42705">
    <property type="entry name" value="BIFUNCTIONAL NON-HOMOLOGOUS END JOINING PROTEIN LIGD"/>
    <property type="match status" value="1"/>
</dbReference>
<keyword evidence="26" id="KW-1185">Reference proteome</keyword>
<dbReference type="EMBL" id="LT629710">
    <property type="protein sequence ID" value="SDO54343.1"/>
    <property type="molecule type" value="Genomic_DNA"/>
</dbReference>
<evidence type="ECO:0000259" key="24">
    <source>
        <dbReference type="PROSITE" id="PS50160"/>
    </source>
</evidence>
<dbReference type="InterPro" id="IPR014145">
    <property type="entry name" value="LigD_pol_dom"/>
</dbReference>
<dbReference type="PROSITE" id="PS50160">
    <property type="entry name" value="DNA_LIGASE_A3"/>
    <property type="match status" value="1"/>
</dbReference>
<dbReference type="InterPro" id="IPR012340">
    <property type="entry name" value="NA-bd_OB-fold"/>
</dbReference>
<dbReference type="AlphaFoldDB" id="A0A1H0KEX1"/>
<dbReference type="Pfam" id="PF01068">
    <property type="entry name" value="DNA_ligase_A_M"/>
    <property type="match status" value="1"/>
</dbReference>
<dbReference type="NCBIfam" id="TIGR02778">
    <property type="entry name" value="ligD_pol"/>
    <property type="match status" value="1"/>
</dbReference>
<keyword evidence="17" id="KW-0464">Manganese</keyword>
<feature type="compositionally biased region" description="Basic and acidic residues" evidence="23">
    <location>
        <begin position="463"/>
        <end position="473"/>
    </location>
</feature>
<evidence type="ECO:0000256" key="10">
    <source>
        <dbReference type="ARBA" id="ARBA00022801"/>
    </source>
</evidence>
<dbReference type="SUPFAM" id="SSF50249">
    <property type="entry name" value="Nucleic acid-binding proteins"/>
    <property type="match status" value="1"/>
</dbReference>
<dbReference type="PROSITE" id="PS00697">
    <property type="entry name" value="DNA_LIGASE_A1"/>
    <property type="match status" value="1"/>
</dbReference>
<comment type="catalytic activity">
    <reaction evidence="20">
        <text>ATP + (deoxyribonucleotide)n-3'-hydroxyl + 5'-phospho-(deoxyribonucleotide)m = (deoxyribonucleotide)n+m + AMP + diphosphate.</text>
        <dbReference type="EC" id="6.5.1.1"/>
    </reaction>
</comment>
<keyword evidence="15" id="KW-0233">DNA recombination</keyword>
<keyword evidence="18" id="KW-0511">Multifunctional enzyme</keyword>
<dbReference type="Proteomes" id="UP000198741">
    <property type="component" value="Chromosome I"/>
</dbReference>
<dbReference type="GO" id="GO:0003677">
    <property type="term" value="F:DNA binding"/>
    <property type="evidence" value="ECO:0007669"/>
    <property type="project" value="UniProtKB-KW"/>
</dbReference>
<gene>
    <name evidence="25" type="ORF">SAMN04515671_1276</name>
</gene>
<keyword evidence="4" id="KW-0808">Transferase</keyword>
<dbReference type="NCBIfam" id="TIGR02779">
    <property type="entry name" value="NHEJ_ligase_lig"/>
    <property type="match status" value="1"/>
</dbReference>
<dbReference type="EC" id="6.5.1.1" evidence="2"/>
<keyword evidence="3 25" id="KW-0436">Ligase</keyword>
<dbReference type="InterPro" id="IPR012310">
    <property type="entry name" value="DNA_ligase_ATP-dep_cent"/>
</dbReference>
<evidence type="ECO:0000256" key="7">
    <source>
        <dbReference type="ARBA" id="ARBA00022723"/>
    </source>
</evidence>
<accession>A0A1H0KEX1</accession>
<evidence type="ECO:0000256" key="8">
    <source>
        <dbReference type="ARBA" id="ARBA00022741"/>
    </source>
</evidence>
<dbReference type="SUPFAM" id="SSF56091">
    <property type="entry name" value="DNA ligase/mRNA capping enzyme, catalytic domain"/>
    <property type="match status" value="1"/>
</dbReference>
<keyword evidence="8" id="KW-0547">Nucleotide-binding</keyword>
<evidence type="ECO:0000256" key="12">
    <source>
        <dbReference type="ARBA" id="ARBA00022840"/>
    </source>
</evidence>
<evidence type="ECO:0000256" key="1">
    <source>
        <dbReference type="ARBA" id="ARBA00001936"/>
    </source>
</evidence>
<evidence type="ECO:0000256" key="9">
    <source>
        <dbReference type="ARBA" id="ARBA00022763"/>
    </source>
</evidence>
<evidence type="ECO:0000256" key="13">
    <source>
        <dbReference type="ARBA" id="ARBA00022932"/>
    </source>
</evidence>
<dbReference type="CDD" id="cd07906">
    <property type="entry name" value="Adenylation_DNA_ligase_LigD_LigC"/>
    <property type="match status" value="1"/>
</dbReference>
<evidence type="ECO:0000256" key="22">
    <source>
        <dbReference type="ARBA" id="ARBA00049990"/>
    </source>
</evidence>
<dbReference type="GO" id="GO:0004527">
    <property type="term" value="F:exonuclease activity"/>
    <property type="evidence" value="ECO:0007669"/>
    <property type="project" value="UniProtKB-KW"/>
</dbReference>
<keyword evidence="9" id="KW-0227">DNA damage</keyword>
<comment type="cofactor">
    <cofactor evidence="1">
        <name>Mn(2+)</name>
        <dbReference type="ChEBI" id="CHEBI:29035"/>
    </cofactor>
</comment>
<evidence type="ECO:0000256" key="17">
    <source>
        <dbReference type="ARBA" id="ARBA00023211"/>
    </source>
</evidence>
<evidence type="ECO:0000256" key="5">
    <source>
        <dbReference type="ARBA" id="ARBA00022695"/>
    </source>
</evidence>
<keyword evidence="6" id="KW-0540">Nuclease</keyword>
<dbReference type="GO" id="GO:0003910">
    <property type="term" value="F:DNA ligase (ATP) activity"/>
    <property type="evidence" value="ECO:0007669"/>
    <property type="project" value="UniProtKB-EC"/>
</dbReference>
<name>A0A1H0KEX1_9ACTN</name>
<keyword evidence="12" id="KW-0067">ATP-binding</keyword>
<keyword evidence="11" id="KW-0269">Exonuclease</keyword>
<feature type="domain" description="ATP-dependent DNA ligase family profile" evidence="24">
    <location>
        <begin position="587"/>
        <end position="706"/>
    </location>
</feature>
<dbReference type="GO" id="GO:0006310">
    <property type="term" value="P:DNA recombination"/>
    <property type="evidence" value="ECO:0007669"/>
    <property type="project" value="UniProtKB-KW"/>
</dbReference>
<evidence type="ECO:0000256" key="14">
    <source>
        <dbReference type="ARBA" id="ARBA00023125"/>
    </source>
</evidence>
<keyword evidence="5" id="KW-0548">Nucleotidyltransferase</keyword>
<dbReference type="InterPro" id="IPR016059">
    <property type="entry name" value="DNA_ligase_ATP-dep_CS"/>
</dbReference>
<evidence type="ECO:0000256" key="15">
    <source>
        <dbReference type="ARBA" id="ARBA00023172"/>
    </source>
</evidence>
<evidence type="ECO:0000313" key="25">
    <source>
        <dbReference type="EMBL" id="SDO54343.1"/>
    </source>
</evidence>
<dbReference type="InterPro" id="IPR033649">
    <property type="entry name" value="MtLigD_Pol-like"/>
</dbReference>
<dbReference type="CDD" id="cd07971">
    <property type="entry name" value="OBF_DNA_ligase_LigD"/>
    <property type="match status" value="1"/>
</dbReference>
<dbReference type="Pfam" id="PF21686">
    <property type="entry name" value="LigD_Prim-Pol"/>
    <property type="match status" value="1"/>
</dbReference>
<keyword evidence="16" id="KW-0234">DNA repair</keyword>
<organism evidence="25 26">
    <name type="scientific">Nakamurella panacisegetis</name>
    <dbReference type="NCBI Taxonomy" id="1090615"/>
    <lineage>
        <taxon>Bacteria</taxon>
        <taxon>Bacillati</taxon>
        <taxon>Actinomycetota</taxon>
        <taxon>Actinomycetes</taxon>
        <taxon>Nakamurellales</taxon>
        <taxon>Nakamurellaceae</taxon>
        <taxon>Nakamurella</taxon>
    </lineage>
</organism>
<keyword evidence="7" id="KW-0479">Metal-binding</keyword>
<dbReference type="CDD" id="cd04863">
    <property type="entry name" value="MtLigD_Pol_like"/>
    <property type="match status" value="1"/>
</dbReference>
<evidence type="ECO:0000256" key="20">
    <source>
        <dbReference type="ARBA" id="ARBA00034003"/>
    </source>
</evidence>
<dbReference type="Gene3D" id="3.30.470.30">
    <property type="entry name" value="DNA ligase/mRNA capping enzyme"/>
    <property type="match status" value="1"/>
</dbReference>
<evidence type="ECO:0000256" key="18">
    <source>
        <dbReference type="ARBA" id="ARBA00023268"/>
    </source>
</evidence>
<evidence type="ECO:0000256" key="19">
    <source>
        <dbReference type="ARBA" id="ARBA00029943"/>
    </source>
</evidence>
<dbReference type="GO" id="GO:0006281">
    <property type="term" value="P:DNA repair"/>
    <property type="evidence" value="ECO:0007669"/>
    <property type="project" value="UniProtKB-KW"/>
</dbReference>
<evidence type="ECO:0000256" key="4">
    <source>
        <dbReference type="ARBA" id="ARBA00022679"/>
    </source>
</evidence>
<dbReference type="InterPro" id="IPR014144">
    <property type="entry name" value="LigD_PE_domain"/>
</dbReference>
<sequence>MAGERAQVEMDGHRFSLTNLSKVLYPATGTTKADVIGYFAEVAPAMIPLIEGRPVTRKRWPNGVGTDPFFHKNVDKGFPSWIPTREIRHSDRVVSYPLIESAAALAWMGQNASLELHVPQWKFTPDGERGNPDRAVFDLDPGPEVGLAECAEVARAIRERLTDLKLVAYPVTSGSKGLHLYVPLPGRQNSEEVSTFARLLAETVEQDMPSLVVSKMAKVLRPGKVFIDWSQNNGNKTTIAPYSLRGRDHPTVAAPRTWEELEDPDLRHLEYREVLERLRGGLNPFDVSGSVSRKLAAYRSKRSADRTPEPVPGADAPAPAPTGHTFVIQEHHATALHWDFRLEHEGVLVSWAVPRGIPHTVKENRLAVQTEDHPLEYKDFEGSINHGEYGGGDVTIWDSGTYELEKWRDGEVIVTLFGKRATGRFALIRTRRGAGPGDAARGNQWLMHRTKGQSDLEPVVPQEGRKFGPDRKIAHPRPPTDLRPMLASPGVIGDLSGDDWRFEGKWDGVRAIVEVADDYFRLVSRNGNDVTASYPELRELSRTLAGHVVVLDGEIVAMDADGRSDFGLLQRRMKLTRPADIARVAPEVPVRLLVFDILYLDGVSLLRKTYDDRRRLLEALRPGGGPVSVPDQLPGPAVDALAHSIEQRWEGIVAKKAGSTYMPGKRSHTWIKVKNTRDQEMVIVGWRPGKGRRADGIGGVLMGLPSGDGFRYIGAVGSGFSDVALDDLLAELKPLARNTSPISESLTRAETLGVQWVRPTLVGEVVYSEWTPEGRLRHPVWRGLRPDKSVDDLRP</sequence>
<dbReference type="GO" id="GO:0046872">
    <property type="term" value="F:metal ion binding"/>
    <property type="evidence" value="ECO:0007669"/>
    <property type="project" value="UniProtKB-KW"/>
</dbReference>
<dbReference type="InterPro" id="IPR012309">
    <property type="entry name" value="DNA_ligase_ATP-dep_C"/>
</dbReference>
<dbReference type="Pfam" id="PF04679">
    <property type="entry name" value="DNA_ligase_A_C"/>
    <property type="match status" value="1"/>
</dbReference>
<dbReference type="NCBIfam" id="TIGR02777">
    <property type="entry name" value="LigD_PE_dom"/>
    <property type="match status" value="1"/>
</dbReference>
<keyword evidence="14" id="KW-0238">DNA-binding</keyword>
<proteinExistence type="inferred from homology"/>
<dbReference type="InterPro" id="IPR014146">
    <property type="entry name" value="LigD_ligase_dom"/>
</dbReference>